<organism evidence="1 2">
    <name type="scientific">Serpentinicella alkaliphila</name>
    <dbReference type="NCBI Taxonomy" id="1734049"/>
    <lineage>
        <taxon>Bacteria</taxon>
        <taxon>Bacillati</taxon>
        <taxon>Bacillota</taxon>
        <taxon>Clostridia</taxon>
        <taxon>Peptostreptococcales</taxon>
        <taxon>Natronincolaceae</taxon>
        <taxon>Serpentinicella</taxon>
    </lineage>
</organism>
<keyword evidence="2" id="KW-1185">Reference proteome</keyword>
<comment type="caution">
    <text evidence="1">The sequence shown here is derived from an EMBL/GenBank/DDBJ whole genome shotgun (WGS) entry which is preliminary data.</text>
</comment>
<sequence>MANFENFLTDNPINKQGIEHTEFSIKGIQQPKYKLELLKKDNSKCMAEITEFPIFNKNAEVIAIEGTSTSK</sequence>
<evidence type="ECO:0000313" key="1">
    <source>
        <dbReference type="EMBL" id="TCP99726.1"/>
    </source>
</evidence>
<gene>
    <name evidence="1" type="ORF">EDD79_103414</name>
</gene>
<dbReference type="EMBL" id="SLYC01000034">
    <property type="protein sequence ID" value="TCP99726.1"/>
    <property type="molecule type" value="Genomic_DNA"/>
</dbReference>
<protein>
    <submittedName>
        <fullName evidence="1">Uncharacterized protein</fullName>
    </submittedName>
</protein>
<name>A0A4R2TCR4_9FIRM</name>
<reference evidence="1 2" key="1">
    <citation type="submission" date="2019-03" db="EMBL/GenBank/DDBJ databases">
        <title>Genomic Encyclopedia of Type Strains, Phase IV (KMG-IV): sequencing the most valuable type-strain genomes for metagenomic binning, comparative biology and taxonomic classification.</title>
        <authorList>
            <person name="Goeker M."/>
        </authorList>
    </citation>
    <scope>NUCLEOTIDE SEQUENCE [LARGE SCALE GENOMIC DNA]</scope>
    <source>
        <strain evidence="1 2">DSM 100013</strain>
    </source>
</reference>
<dbReference type="AlphaFoldDB" id="A0A4R2TCR4"/>
<dbReference type="Proteomes" id="UP000295504">
    <property type="component" value="Unassembled WGS sequence"/>
</dbReference>
<accession>A0A4R2TCR4</accession>
<evidence type="ECO:0000313" key="2">
    <source>
        <dbReference type="Proteomes" id="UP000295504"/>
    </source>
</evidence>
<proteinExistence type="predicted"/>